<proteinExistence type="predicted"/>
<sequence>MGNKFLVQENRLMLCHKFCTDFDYTIIPLKYLGSLLTVKMVQIDFLFFKVFKRYTKTTFTLNDKEKREENIILPIFIVLFI</sequence>
<accession>A0A1I7W9M1</accession>
<evidence type="ECO:0000313" key="2">
    <source>
        <dbReference type="WBParaSite" id="Hba_01344"/>
    </source>
</evidence>
<dbReference type="Proteomes" id="UP000095283">
    <property type="component" value="Unplaced"/>
</dbReference>
<dbReference type="AlphaFoldDB" id="A0A1I7W9M1"/>
<keyword evidence="1" id="KW-1185">Reference proteome</keyword>
<evidence type="ECO:0000313" key="1">
    <source>
        <dbReference type="Proteomes" id="UP000095283"/>
    </source>
</evidence>
<protein>
    <submittedName>
        <fullName evidence="2">Uncharacterized protein</fullName>
    </submittedName>
</protein>
<dbReference type="WBParaSite" id="Hba_01344">
    <property type="protein sequence ID" value="Hba_01344"/>
    <property type="gene ID" value="Hba_01344"/>
</dbReference>
<name>A0A1I7W9M1_HETBA</name>
<reference evidence="2" key="1">
    <citation type="submission" date="2016-11" db="UniProtKB">
        <authorList>
            <consortium name="WormBaseParasite"/>
        </authorList>
    </citation>
    <scope>IDENTIFICATION</scope>
</reference>
<organism evidence="1 2">
    <name type="scientific">Heterorhabditis bacteriophora</name>
    <name type="common">Entomopathogenic nematode worm</name>
    <dbReference type="NCBI Taxonomy" id="37862"/>
    <lineage>
        <taxon>Eukaryota</taxon>
        <taxon>Metazoa</taxon>
        <taxon>Ecdysozoa</taxon>
        <taxon>Nematoda</taxon>
        <taxon>Chromadorea</taxon>
        <taxon>Rhabditida</taxon>
        <taxon>Rhabditina</taxon>
        <taxon>Rhabditomorpha</taxon>
        <taxon>Strongyloidea</taxon>
        <taxon>Heterorhabditidae</taxon>
        <taxon>Heterorhabditis</taxon>
    </lineage>
</organism>